<dbReference type="AlphaFoldDB" id="A0A7S9KNH6"/>
<dbReference type="OrthoDB" id="3600083at2759"/>
<feature type="region of interest" description="Disordered" evidence="1">
    <location>
        <begin position="35"/>
        <end position="65"/>
    </location>
</feature>
<protein>
    <submittedName>
        <fullName evidence="2">Uncharacterized protein</fullName>
    </submittedName>
</protein>
<feature type="compositionally biased region" description="Basic and acidic residues" evidence="1">
    <location>
        <begin position="39"/>
        <end position="52"/>
    </location>
</feature>
<reference evidence="2 3" key="1">
    <citation type="journal article" date="2018" name="PLoS Genet.">
        <title>Repeat elements organise 3D genome structure and mediate transcription in the filamentous fungus Epichloe festucae.</title>
        <authorList>
            <person name="Winter D.J."/>
            <person name="Ganley A.R.D."/>
            <person name="Young C.A."/>
            <person name="Liachko I."/>
            <person name="Schardl C.L."/>
            <person name="Dupont P.Y."/>
            <person name="Berry D."/>
            <person name="Ram A."/>
            <person name="Scott B."/>
            <person name="Cox M.P."/>
        </authorList>
    </citation>
    <scope>NUCLEOTIDE SEQUENCE [LARGE SCALE GENOMIC DNA]</scope>
    <source>
        <strain evidence="2 3">Fl1</strain>
    </source>
</reference>
<proteinExistence type="predicted"/>
<sequence>MHLKRTRARSLVVDHVQFPFATIAATTKMSQVKNLRAMFENKGDSSPPDRGRSPGISPSRKQVGSKLHVAIPRRALAWQPYDTIRERRVFFGLLEQENQGSNLFKAHQT</sequence>
<gene>
    <name evidence="2" type="ORF">C2857_002059</name>
</gene>
<dbReference type="EMBL" id="CP031386">
    <property type="protein sequence ID" value="QPG95787.1"/>
    <property type="molecule type" value="Genomic_DNA"/>
</dbReference>
<dbReference type="Proteomes" id="UP000594364">
    <property type="component" value="Chromosome 2"/>
</dbReference>
<organism evidence="2 3">
    <name type="scientific">Epichloe festucae (strain Fl1)</name>
    <dbReference type="NCBI Taxonomy" id="877507"/>
    <lineage>
        <taxon>Eukaryota</taxon>
        <taxon>Fungi</taxon>
        <taxon>Dikarya</taxon>
        <taxon>Ascomycota</taxon>
        <taxon>Pezizomycotina</taxon>
        <taxon>Sordariomycetes</taxon>
        <taxon>Hypocreomycetidae</taxon>
        <taxon>Hypocreales</taxon>
        <taxon>Clavicipitaceae</taxon>
        <taxon>Epichloe</taxon>
    </lineage>
</organism>
<evidence type="ECO:0000256" key="1">
    <source>
        <dbReference type="SAM" id="MobiDB-lite"/>
    </source>
</evidence>
<name>A0A7S9KNH6_EPIFF</name>
<keyword evidence="3" id="KW-1185">Reference proteome</keyword>
<evidence type="ECO:0000313" key="2">
    <source>
        <dbReference type="EMBL" id="QPG95787.1"/>
    </source>
</evidence>
<evidence type="ECO:0000313" key="3">
    <source>
        <dbReference type="Proteomes" id="UP000594364"/>
    </source>
</evidence>
<accession>A0A7S9KNH6</accession>